<accession>A0A5E4R037</accession>
<evidence type="ECO:0000313" key="1">
    <source>
        <dbReference type="EMBL" id="VVD02717.1"/>
    </source>
</evidence>
<keyword evidence="2" id="KW-1185">Reference proteome</keyword>
<reference evidence="1 2" key="1">
    <citation type="submission" date="2017-07" db="EMBL/GenBank/DDBJ databases">
        <authorList>
            <person name="Talla V."/>
            <person name="Backstrom N."/>
        </authorList>
    </citation>
    <scope>NUCLEOTIDE SEQUENCE [LARGE SCALE GENOMIC DNA]</scope>
</reference>
<name>A0A5E4R037_9NEOP</name>
<feature type="non-terminal residue" evidence="1">
    <location>
        <position position="1"/>
    </location>
</feature>
<proteinExistence type="predicted"/>
<sequence>RQLYAQAISANGAPHLLAAVVNSRFIASTNCCLVLKGAPSASRIRSPRFSDVEDRLIVVEQKMSKIIKLRWDLSAVSETVTFLKNEINMRDGRLNNLEISGIPTSNKENLIDILRSMYVKVGLSFDLNEIDSIHRVRRYGSPDWNLFFGDLSLDECLLKFYDLCQNLFNKYVSRRSIKSSNSIPIWYTKPLSKLLNEKNKYHKRWKIYNNPLDEQTFKLLRKRANSIELDEMLDIFYGIVDNLIRQYVPMSRSCYKKYPPWFSKDLIRLLKEKYTWHLKVKKYKNPLDKITFNLLKNRCSKLQNICYKSYVVRLEESLKHNPKIFWSHAKLEIKIKMRIPAKCF</sequence>
<evidence type="ECO:0000313" key="2">
    <source>
        <dbReference type="Proteomes" id="UP000324832"/>
    </source>
</evidence>
<dbReference type="Proteomes" id="UP000324832">
    <property type="component" value="Unassembled WGS sequence"/>
</dbReference>
<dbReference type="AlphaFoldDB" id="A0A5E4R037"/>
<gene>
    <name evidence="1" type="ORF">LSINAPIS_LOCUS12874</name>
</gene>
<dbReference type="EMBL" id="FZQP02006266">
    <property type="protein sequence ID" value="VVD02717.1"/>
    <property type="molecule type" value="Genomic_DNA"/>
</dbReference>
<organism evidence="1 2">
    <name type="scientific">Leptidea sinapis</name>
    <dbReference type="NCBI Taxonomy" id="189913"/>
    <lineage>
        <taxon>Eukaryota</taxon>
        <taxon>Metazoa</taxon>
        <taxon>Ecdysozoa</taxon>
        <taxon>Arthropoda</taxon>
        <taxon>Hexapoda</taxon>
        <taxon>Insecta</taxon>
        <taxon>Pterygota</taxon>
        <taxon>Neoptera</taxon>
        <taxon>Endopterygota</taxon>
        <taxon>Lepidoptera</taxon>
        <taxon>Glossata</taxon>
        <taxon>Ditrysia</taxon>
        <taxon>Papilionoidea</taxon>
        <taxon>Pieridae</taxon>
        <taxon>Dismorphiinae</taxon>
        <taxon>Leptidea</taxon>
    </lineage>
</organism>
<protein>
    <submittedName>
        <fullName evidence="1">Uncharacterized protein</fullName>
    </submittedName>
</protein>